<dbReference type="Proteomes" id="UP001285908">
    <property type="component" value="Unassembled WGS sequence"/>
</dbReference>
<protein>
    <submittedName>
        <fullName evidence="2">Uncharacterized protein</fullName>
    </submittedName>
</protein>
<accession>A0AAJ0MQA9</accession>
<name>A0AAJ0MQA9_9PEZI</name>
<feature type="region of interest" description="Disordered" evidence="1">
    <location>
        <begin position="1"/>
        <end position="73"/>
    </location>
</feature>
<dbReference type="EMBL" id="JAULSX010000005">
    <property type="protein sequence ID" value="KAK3490272.1"/>
    <property type="molecule type" value="Genomic_DNA"/>
</dbReference>
<feature type="compositionally biased region" description="Basic and acidic residues" evidence="1">
    <location>
        <begin position="1"/>
        <end position="11"/>
    </location>
</feature>
<evidence type="ECO:0000313" key="3">
    <source>
        <dbReference type="Proteomes" id="UP001285908"/>
    </source>
</evidence>
<dbReference type="GeneID" id="87872734"/>
<dbReference type="RefSeq" id="XP_062691455.1">
    <property type="nucleotide sequence ID" value="XM_062835112.1"/>
</dbReference>
<feature type="compositionally biased region" description="Polar residues" evidence="1">
    <location>
        <begin position="12"/>
        <end position="22"/>
    </location>
</feature>
<reference evidence="2 3" key="1">
    <citation type="journal article" date="2023" name="Mol. Phylogenet. Evol.">
        <title>Genome-scale phylogeny and comparative genomics of the fungal order Sordariales.</title>
        <authorList>
            <person name="Hensen N."/>
            <person name="Bonometti L."/>
            <person name="Westerberg I."/>
            <person name="Brannstrom I.O."/>
            <person name="Guillou S."/>
            <person name="Cros-Aarteil S."/>
            <person name="Calhoun S."/>
            <person name="Haridas S."/>
            <person name="Kuo A."/>
            <person name="Mondo S."/>
            <person name="Pangilinan J."/>
            <person name="Riley R."/>
            <person name="LaButti K."/>
            <person name="Andreopoulos B."/>
            <person name="Lipzen A."/>
            <person name="Chen C."/>
            <person name="Yan M."/>
            <person name="Daum C."/>
            <person name="Ng V."/>
            <person name="Clum A."/>
            <person name="Steindorff A."/>
            <person name="Ohm R.A."/>
            <person name="Martin F."/>
            <person name="Silar P."/>
            <person name="Natvig D.O."/>
            <person name="Lalanne C."/>
            <person name="Gautier V."/>
            <person name="Ament-Velasquez S.L."/>
            <person name="Kruys A."/>
            <person name="Hutchinson M.I."/>
            <person name="Powell A.J."/>
            <person name="Barry K."/>
            <person name="Miller A.N."/>
            <person name="Grigoriev I.V."/>
            <person name="Debuchy R."/>
            <person name="Gladieux P."/>
            <person name="Hiltunen Thoren M."/>
            <person name="Johannesson H."/>
        </authorList>
    </citation>
    <scope>NUCLEOTIDE SEQUENCE [LARGE SCALE GENOMIC DNA]</scope>
    <source>
        <strain evidence="2 3">FGSC 10403</strain>
    </source>
</reference>
<feature type="region of interest" description="Disordered" evidence="1">
    <location>
        <begin position="125"/>
        <end position="152"/>
    </location>
</feature>
<feature type="compositionally biased region" description="Low complexity" evidence="1">
    <location>
        <begin position="50"/>
        <end position="61"/>
    </location>
</feature>
<proteinExistence type="predicted"/>
<sequence length="280" mass="31390">MGRSDAKDNRHTATSLPPNGSISDIKKSPGSDTKSPGLGHGHTAADHSSSHGSGSDSESSDIIINSPGHGHAIQEESCETHELTLHAVMALASDAAEPTSRGDFMSVMVTTSTKDDTTEVITITELPADSGGEADPSNEEAYAGQEEDSMIPPPWQQQAEKIAYHHKMPGWTYHHPSPAWWVDHYVQAGWSYYDPFPIWSYYNPYLDQISYFYPSPHLCVHNPSQTWYYYDRAMMGWIYCDNALAWKYMHPEPYEVLGMGPEHPPDWTFYRVFECPTFVL</sequence>
<organism evidence="2 3">
    <name type="scientific">Neurospora hispaniola</name>
    <dbReference type="NCBI Taxonomy" id="588809"/>
    <lineage>
        <taxon>Eukaryota</taxon>
        <taxon>Fungi</taxon>
        <taxon>Dikarya</taxon>
        <taxon>Ascomycota</taxon>
        <taxon>Pezizomycotina</taxon>
        <taxon>Sordariomycetes</taxon>
        <taxon>Sordariomycetidae</taxon>
        <taxon>Sordariales</taxon>
        <taxon>Sordariaceae</taxon>
        <taxon>Neurospora</taxon>
    </lineage>
</organism>
<gene>
    <name evidence="2" type="ORF">B0T23DRAFT_319242</name>
</gene>
<evidence type="ECO:0000256" key="1">
    <source>
        <dbReference type="SAM" id="MobiDB-lite"/>
    </source>
</evidence>
<comment type="caution">
    <text evidence="2">The sequence shown here is derived from an EMBL/GenBank/DDBJ whole genome shotgun (WGS) entry which is preliminary data.</text>
</comment>
<keyword evidence="3" id="KW-1185">Reference proteome</keyword>
<dbReference type="AlphaFoldDB" id="A0AAJ0MQA9"/>
<evidence type="ECO:0000313" key="2">
    <source>
        <dbReference type="EMBL" id="KAK3490272.1"/>
    </source>
</evidence>